<name>A0A3R9RN10_9CREN</name>
<dbReference type="InterPro" id="IPR023198">
    <property type="entry name" value="PGP-like_dom2"/>
</dbReference>
<evidence type="ECO:0000256" key="1">
    <source>
        <dbReference type="ARBA" id="ARBA00001946"/>
    </source>
</evidence>
<evidence type="ECO:0000256" key="2">
    <source>
        <dbReference type="ARBA" id="ARBA00007958"/>
    </source>
</evidence>
<dbReference type="InterPro" id="IPR051400">
    <property type="entry name" value="HAD-like_hydrolase"/>
</dbReference>
<dbReference type="Gene3D" id="1.10.150.240">
    <property type="entry name" value="Putative phosphatase, domain 2"/>
    <property type="match status" value="1"/>
</dbReference>
<dbReference type="Gene3D" id="3.40.50.1000">
    <property type="entry name" value="HAD superfamily/HAD-like"/>
    <property type="match status" value="1"/>
</dbReference>
<dbReference type="InterPro" id="IPR036412">
    <property type="entry name" value="HAD-like_sf"/>
</dbReference>
<dbReference type="AlphaFoldDB" id="A0A3R9RN10"/>
<evidence type="ECO:0000313" key="7">
    <source>
        <dbReference type="EMBL" id="RZN61760.1"/>
    </source>
</evidence>
<keyword evidence="4 6" id="KW-0378">Hydrolase</keyword>
<keyword evidence="8" id="KW-1185">Reference proteome</keyword>
<dbReference type="NCBIfam" id="TIGR01509">
    <property type="entry name" value="HAD-SF-IA-v3"/>
    <property type="match status" value="1"/>
</dbReference>
<dbReference type="PANTHER" id="PTHR46470">
    <property type="entry name" value="N-ACYLNEURAMINATE-9-PHOSPHATASE"/>
    <property type="match status" value="1"/>
</dbReference>
<keyword evidence="5" id="KW-0460">Magnesium</keyword>
<dbReference type="EMBL" id="RXII01000068">
    <property type="protein sequence ID" value="RZN61760.1"/>
    <property type="molecule type" value="Genomic_DNA"/>
</dbReference>
<accession>A0A3R9RN10</accession>
<reference evidence="7 9" key="2">
    <citation type="journal article" date="2019" name="Nat. Microbiol.">
        <title>Wide diversity of methane and short-chain alkane metabolisms in uncultured archaea.</title>
        <authorList>
            <person name="Borrel G."/>
            <person name="Adam P.S."/>
            <person name="McKay L.J."/>
            <person name="Chen L.X."/>
            <person name="Sierra-Garcia I.N."/>
            <person name="Sieber C.M."/>
            <person name="Letourneur Q."/>
            <person name="Ghozlane A."/>
            <person name="Andersen G.L."/>
            <person name="Li W.J."/>
            <person name="Hallam S.J."/>
            <person name="Muyzer G."/>
            <person name="de Oliveira V.M."/>
            <person name="Inskeep W.P."/>
            <person name="Banfield J.F."/>
            <person name="Gribaldo S."/>
        </authorList>
    </citation>
    <scope>NUCLEOTIDE SEQUENCE [LARGE SCALE GENOMIC DNA]</scope>
    <source>
        <strain evidence="7">NM4</strain>
    </source>
</reference>
<reference evidence="6 8" key="1">
    <citation type="submission" date="2018-10" db="EMBL/GenBank/DDBJ databases">
        <title>Co-occurring genomic capacity for anaerobic methane metabolism and dissimilatory sulfite reduction discovered in the Korarchaeota.</title>
        <authorList>
            <person name="Mckay L.J."/>
            <person name="Dlakic M."/>
            <person name="Fields M.W."/>
            <person name="Delmont T.O."/>
            <person name="Eren A.M."/>
            <person name="Jay Z.J."/>
            <person name="Klingelsmith K.B."/>
            <person name="Rusch D.B."/>
            <person name="Inskeep W.P."/>
        </authorList>
    </citation>
    <scope>NUCLEOTIDE SEQUENCE [LARGE SCALE GENOMIC DNA]</scope>
    <source>
        <strain evidence="6 8">MDKW</strain>
    </source>
</reference>
<dbReference type="PANTHER" id="PTHR46470:SF2">
    <property type="entry name" value="GLYCERALDEHYDE 3-PHOSPHATE PHOSPHATASE"/>
    <property type="match status" value="1"/>
</dbReference>
<dbReference type="Proteomes" id="UP000277582">
    <property type="component" value="Unassembled WGS sequence"/>
</dbReference>
<evidence type="ECO:0000313" key="9">
    <source>
        <dbReference type="Proteomes" id="UP000316217"/>
    </source>
</evidence>
<comment type="cofactor">
    <cofactor evidence="1">
        <name>Mg(2+)</name>
        <dbReference type="ChEBI" id="CHEBI:18420"/>
    </cofactor>
</comment>
<dbReference type="NCBIfam" id="TIGR01549">
    <property type="entry name" value="HAD-SF-IA-v1"/>
    <property type="match status" value="1"/>
</dbReference>
<dbReference type="InterPro" id="IPR041492">
    <property type="entry name" value="HAD_2"/>
</dbReference>
<evidence type="ECO:0000256" key="4">
    <source>
        <dbReference type="ARBA" id="ARBA00022801"/>
    </source>
</evidence>
<dbReference type="GO" id="GO:0046872">
    <property type="term" value="F:metal ion binding"/>
    <property type="evidence" value="ECO:0007669"/>
    <property type="project" value="UniProtKB-KW"/>
</dbReference>
<dbReference type="InterPro" id="IPR023214">
    <property type="entry name" value="HAD_sf"/>
</dbReference>
<dbReference type="GO" id="GO:0016791">
    <property type="term" value="F:phosphatase activity"/>
    <property type="evidence" value="ECO:0007669"/>
    <property type="project" value="TreeGrafter"/>
</dbReference>
<dbReference type="SFLD" id="SFLDS00003">
    <property type="entry name" value="Haloacid_Dehalogenase"/>
    <property type="match status" value="1"/>
</dbReference>
<organism evidence="6 8">
    <name type="scientific">Candidatus Methanodesulfokora washburnensis</name>
    <dbReference type="NCBI Taxonomy" id="2478471"/>
    <lineage>
        <taxon>Archaea</taxon>
        <taxon>Thermoproteota</taxon>
        <taxon>Candidatus Korarchaeia</taxon>
        <taxon>Candidatus Korarchaeia incertae sedis</taxon>
        <taxon>Candidatus Methanodesulfokora</taxon>
    </lineage>
</organism>
<dbReference type="SFLD" id="SFLDG01129">
    <property type="entry name" value="C1.5:_HAD__Beta-PGM__Phosphata"/>
    <property type="match status" value="1"/>
</dbReference>
<evidence type="ECO:0000313" key="8">
    <source>
        <dbReference type="Proteomes" id="UP000277582"/>
    </source>
</evidence>
<dbReference type="SUPFAM" id="SSF56784">
    <property type="entry name" value="HAD-like"/>
    <property type="match status" value="1"/>
</dbReference>
<dbReference type="InterPro" id="IPR006439">
    <property type="entry name" value="HAD-SF_hydro_IA"/>
</dbReference>
<evidence type="ECO:0000256" key="5">
    <source>
        <dbReference type="ARBA" id="ARBA00022842"/>
    </source>
</evidence>
<protein>
    <submittedName>
        <fullName evidence="6">HAD family hydrolase</fullName>
    </submittedName>
</protein>
<evidence type="ECO:0000313" key="6">
    <source>
        <dbReference type="EMBL" id="RSN74180.1"/>
    </source>
</evidence>
<evidence type="ECO:0000256" key="3">
    <source>
        <dbReference type="ARBA" id="ARBA00022723"/>
    </source>
</evidence>
<dbReference type="GO" id="GO:0044281">
    <property type="term" value="P:small molecule metabolic process"/>
    <property type="evidence" value="ECO:0007669"/>
    <property type="project" value="UniProtKB-ARBA"/>
</dbReference>
<proteinExistence type="inferred from homology"/>
<keyword evidence="3" id="KW-0479">Metal-binding</keyword>
<dbReference type="EMBL" id="RCOS01000099">
    <property type="protein sequence ID" value="RSN74180.1"/>
    <property type="molecule type" value="Genomic_DNA"/>
</dbReference>
<dbReference type="Proteomes" id="UP000316217">
    <property type="component" value="Unassembled WGS sequence"/>
</dbReference>
<dbReference type="OrthoDB" id="31229at2157"/>
<comment type="caution">
    <text evidence="6">The sequence shown here is derived from an EMBL/GenBank/DDBJ whole genome shotgun (WGS) entry which is preliminary data.</text>
</comment>
<comment type="similarity">
    <text evidence="2">Belongs to the HAD-like hydrolase superfamily.</text>
</comment>
<gene>
    <name evidence="6" type="ORF">D6D85_08540</name>
    <name evidence="7" type="ORF">EF810_04360</name>
</gene>
<dbReference type="Pfam" id="PF13419">
    <property type="entry name" value="HAD_2"/>
    <property type="match status" value="1"/>
</dbReference>
<dbReference type="RefSeq" id="WP_125671575.1">
    <property type="nucleotide sequence ID" value="NZ_RCOS01000099.1"/>
</dbReference>
<sequence length="227" mass="25833">MIKGILIDFWNTLYVQIVDERSYQIERARRVARASGIEADENALRIFLEIRSKMDYRRSTELREVPAEVEIREFLNALGVKEEVSEKHLEGYSWPFINLTVMRCHAKSVLESLSRKYLLGIVSNCTYSPMIVEKLRRDGILPLFRAVLTSQDIGWIKPDRRIFLAALGQIGLRPEEAVMVGDSEKEDIEGAKAIGMKAILFGESRSGMADAAVKSWREIPAVLEMIS</sequence>